<gene>
    <name evidence="1" type="ORF">M5X04_14755</name>
</gene>
<comment type="caution">
    <text evidence="1">The sequence shown here is derived from an EMBL/GenBank/DDBJ whole genome shotgun (WGS) entry which is preliminary data.</text>
</comment>
<evidence type="ECO:0000313" key="2">
    <source>
        <dbReference type="Proteomes" id="UP001527090"/>
    </source>
</evidence>
<organism evidence="1 2">
    <name type="scientific">Paenibacillus alvei</name>
    <name type="common">Bacillus alvei</name>
    <dbReference type="NCBI Taxonomy" id="44250"/>
    <lineage>
        <taxon>Bacteria</taxon>
        <taxon>Bacillati</taxon>
        <taxon>Bacillota</taxon>
        <taxon>Bacilli</taxon>
        <taxon>Bacillales</taxon>
        <taxon>Paenibacillaceae</taxon>
        <taxon>Paenibacillus</taxon>
    </lineage>
</organism>
<name>A0ABT4EA08_PAEAL</name>
<dbReference type="RefSeq" id="WP_268632336.1">
    <property type="nucleotide sequence ID" value="NZ_JAMDLY010000012.1"/>
</dbReference>
<evidence type="ECO:0000313" key="1">
    <source>
        <dbReference type="EMBL" id="MCY9530580.1"/>
    </source>
</evidence>
<proteinExistence type="predicted"/>
<dbReference type="Proteomes" id="UP001527090">
    <property type="component" value="Unassembled WGS sequence"/>
</dbReference>
<keyword evidence="2" id="KW-1185">Reference proteome</keyword>
<reference evidence="1 2" key="1">
    <citation type="submission" date="2022-05" db="EMBL/GenBank/DDBJ databases">
        <title>Genome Sequencing of Bee-Associated Microbes.</title>
        <authorList>
            <person name="Dunlap C."/>
        </authorList>
    </citation>
    <scope>NUCLEOTIDE SEQUENCE [LARGE SCALE GENOMIC DNA]</scope>
    <source>
        <strain evidence="1 2">NRRL NRS-750</strain>
    </source>
</reference>
<dbReference type="EMBL" id="JAMDLY010000012">
    <property type="protein sequence ID" value="MCY9530580.1"/>
    <property type="molecule type" value="Genomic_DNA"/>
</dbReference>
<protein>
    <submittedName>
        <fullName evidence="1">Uncharacterized protein</fullName>
    </submittedName>
</protein>
<accession>A0ABT4EA08</accession>
<sequence length="465" mass="51674">MKPIQYRTPQYQPLPGILPPIPIREWRGVSTFDALSLDDGYFTDMQNMTTDDYPAVSTRPGYSVIGQAGSKVLGLGVWKDRELHAVFNDGTWRRWNGSEWSQLASGLNTAADWSFTSFQGNLDDINLIGSNGVDPVKRYDGSSVQNLSGAPSKGNYITTYQNRLWCAAGKELYACALDRPTEWQKFQGLEDDSYGKDMESTRGEDINMLTGSLTKLTIGMANSLHELYGGLPSDFNTRLITEDTGLINNKAAITQEGFMRFMHKNGIYEYGGGVLPNKGFSDVIGKLVSGINSESVAGSDGTKLYFQLPDRMLVFDPRPGVQAWSMWKGIQSTQFVMMQNQLYVGDAQGRVLRLGGSTDGGNAITWSATTKPFNNGSIAQKQRWYKLWIVVELSGSMDVHLSPSVSGDDWVHVQSISGVSSQQVRRVIIPVGRFALENWIRVRFSGTGWARIHELTRQARQLPLY</sequence>